<dbReference type="Gene3D" id="1.10.150.130">
    <property type="match status" value="1"/>
</dbReference>
<protein>
    <submittedName>
        <fullName evidence="9">Tyrosine-type recombinase/integrase</fullName>
    </submittedName>
</protein>
<proteinExistence type="inferred from homology"/>
<dbReference type="InterPro" id="IPR013762">
    <property type="entry name" value="Integrase-like_cat_sf"/>
</dbReference>
<dbReference type="Pfam" id="PF00589">
    <property type="entry name" value="Phage_integrase"/>
    <property type="match status" value="1"/>
</dbReference>
<feature type="domain" description="Core-binding (CB)" evidence="8">
    <location>
        <begin position="80"/>
        <end position="167"/>
    </location>
</feature>
<comment type="caution">
    <text evidence="9">The sequence shown here is derived from an EMBL/GenBank/DDBJ whole genome shotgun (WGS) entry which is preliminary data.</text>
</comment>
<dbReference type="PROSITE" id="PS51900">
    <property type="entry name" value="CB"/>
    <property type="match status" value="1"/>
</dbReference>
<dbReference type="PANTHER" id="PTHR30349:SF64">
    <property type="entry name" value="PROPHAGE INTEGRASE INTD-RELATED"/>
    <property type="match status" value="1"/>
</dbReference>
<dbReference type="Proteomes" id="UP001595858">
    <property type="component" value="Unassembled WGS sequence"/>
</dbReference>
<dbReference type="RefSeq" id="WP_344147028.1">
    <property type="nucleotide sequence ID" value="NZ_BAAAQI010000019.1"/>
</dbReference>
<name>A0ABV9SM87_9ACTN</name>
<evidence type="ECO:0000256" key="2">
    <source>
        <dbReference type="ARBA" id="ARBA00022908"/>
    </source>
</evidence>
<accession>A0ABV9SM87</accession>
<feature type="compositionally biased region" description="Basic and acidic residues" evidence="6">
    <location>
        <begin position="52"/>
        <end position="62"/>
    </location>
</feature>
<evidence type="ECO:0000259" key="7">
    <source>
        <dbReference type="PROSITE" id="PS51898"/>
    </source>
</evidence>
<evidence type="ECO:0000313" key="9">
    <source>
        <dbReference type="EMBL" id="MFC4867295.1"/>
    </source>
</evidence>
<dbReference type="PROSITE" id="PS51898">
    <property type="entry name" value="TYR_RECOMBINASE"/>
    <property type="match status" value="1"/>
</dbReference>
<dbReference type="InterPro" id="IPR044068">
    <property type="entry name" value="CB"/>
</dbReference>
<keyword evidence="10" id="KW-1185">Reference proteome</keyword>
<keyword evidence="2" id="KW-0229">DNA integration</keyword>
<organism evidence="9 10">
    <name type="scientific">Streptomonospora arabica</name>
    <dbReference type="NCBI Taxonomy" id="412417"/>
    <lineage>
        <taxon>Bacteria</taxon>
        <taxon>Bacillati</taxon>
        <taxon>Actinomycetota</taxon>
        <taxon>Actinomycetes</taxon>
        <taxon>Streptosporangiales</taxon>
        <taxon>Nocardiopsidaceae</taxon>
        <taxon>Streptomonospora</taxon>
    </lineage>
</organism>
<feature type="region of interest" description="Disordered" evidence="6">
    <location>
        <begin position="396"/>
        <end position="415"/>
    </location>
</feature>
<keyword evidence="4" id="KW-0233">DNA recombination</keyword>
<evidence type="ECO:0000256" key="4">
    <source>
        <dbReference type="ARBA" id="ARBA00023172"/>
    </source>
</evidence>
<feature type="compositionally biased region" description="Pro residues" evidence="6">
    <location>
        <begin position="405"/>
        <end position="415"/>
    </location>
</feature>
<evidence type="ECO:0000259" key="8">
    <source>
        <dbReference type="PROSITE" id="PS51900"/>
    </source>
</evidence>
<dbReference type="InterPro" id="IPR010998">
    <property type="entry name" value="Integrase_recombinase_N"/>
</dbReference>
<keyword evidence="3 5" id="KW-0238">DNA-binding</keyword>
<evidence type="ECO:0000256" key="5">
    <source>
        <dbReference type="PROSITE-ProRule" id="PRU01248"/>
    </source>
</evidence>
<evidence type="ECO:0000256" key="3">
    <source>
        <dbReference type="ARBA" id="ARBA00023125"/>
    </source>
</evidence>
<dbReference type="InterPro" id="IPR011010">
    <property type="entry name" value="DNA_brk_join_enz"/>
</dbReference>
<dbReference type="CDD" id="cd01189">
    <property type="entry name" value="INT_ICEBs1_C_like"/>
    <property type="match status" value="1"/>
</dbReference>
<evidence type="ECO:0000313" key="10">
    <source>
        <dbReference type="Proteomes" id="UP001595858"/>
    </source>
</evidence>
<dbReference type="Pfam" id="PF14659">
    <property type="entry name" value="Phage_int_SAM_3"/>
    <property type="match status" value="1"/>
</dbReference>
<dbReference type="InterPro" id="IPR002104">
    <property type="entry name" value="Integrase_catalytic"/>
</dbReference>
<dbReference type="PANTHER" id="PTHR30349">
    <property type="entry name" value="PHAGE INTEGRASE-RELATED"/>
    <property type="match status" value="1"/>
</dbReference>
<dbReference type="InterPro" id="IPR004107">
    <property type="entry name" value="Integrase_SAM-like_N"/>
</dbReference>
<evidence type="ECO:0000256" key="1">
    <source>
        <dbReference type="ARBA" id="ARBA00008857"/>
    </source>
</evidence>
<dbReference type="Gene3D" id="1.10.443.10">
    <property type="entry name" value="Intergrase catalytic core"/>
    <property type="match status" value="1"/>
</dbReference>
<feature type="region of interest" description="Disordered" evidence="6">
    <location>
        <begin position="37"/>
        <end position="71"/>
    </location>
</feature>
<dbReference type="EMBL" id="JBHSIY010000009">
    <property type="protein sequence ID" value="MFC4867295.1"/>
    <property type="molecule type" value="Genomic_DNA"/>
</dbReference>
<comment type="similarity">
    <text evidence="1">Belongs to the 'phage' integrase family.</text>
</comment>
<dbReference type="InterPro" id="IPR050090">
    <property type="entry name" value="Tyrosine_recombinase_XerCD"/>
</dbReference>
<dbReference type="SUPFAM" id="SSF56349">
    <property type="entry name" value="DNA breaking-rejoining enzymes"/>
    <property type="match status" value="1"/>
</dbReference>
<evidence type="ECO:0000256" key="6">
    <source>
        <dbReference type="SAM" id="MobiDB-lite"/>
    </source>
</evidence>
<reference evidence="10" key="1">
    <citation type="journal article" date="2019" name="Int. J. Syst. Evol. Microbiol.">
        <title>The Global Catalogue of Microorganisms (GCM) 10K type strain sequencing project: providing services to taxonomists for standard genome sequencing and annotation.</title>
        <authorList>
            <consortium name="The Broad Institute Genomics Platform"/>
            <consortium name="The Broad Institute Genome Sequencing Center for Infectious Disease"/>
            <person name="Wu L."/>
            <person name="Ma J."/>
        </authorList>
    </citation>
    <scope>NUCLEOTIDE SEQUENCE [LARGE SCALE GENOMIC DNA]</scope>
    <source>
        <strain evidence="10">CGMCC 4.7304</strain>
    </source>
</reference>
<feature type="domain" description="Tyr recombinase" evidence="7">
    <location>
        <begin position="187"/>
        <end position="387"/>
    </location>
</feature>
<sequence length="415" mass="45992">MARVWIYDRTRDKGYRDAVDKAKAAKRTPPARWQVRYYDPAGKPKSGGTYRKKPDAEKRQNDLESSLNAGSYRDPAASKVTLGAMADKWLGTRTDIKRATWWKYRSLLDNHVLDRWGDLPLDAIHSEDIAVWIAELQKPRDEGGSNLGASQTQHAHAVLSMVLGWCVPRRIPFNPAQGLKLPKASEAEHVYLTYDQVETLANAAAELRTKYRQKSAASAVNRALVLLLAYTGLRWSEAAALRVHRVDLAKRRIRVAVTFSEVKGEATEDVPKTGERRTVPIPASLVPELAPLVENRDPDAYVFTTKRGAPLRIHNWRMREFNNARTNAGLDGIGLSPHKLRHTAASLAIAAGADVKVVQQMLGHATATMTLDTYGHLFPDRLDEVADAMDAGRMKAAAARTDTAPTPPTAPEHVH</sequence>
<gene>
    <name evidence="9" type="ORF">ACFPCZ_11705</name>
</gene>